<reference evidence="4 5" key="1">
    <citation type="journal article" date="2007" name="PLoS Genet.">
        <title>The complete genome sequence of Yersinia pseudotuberculosis IP31758, the causative agent of Far East scarlet-like fever.</title>
        <authorList>
            <person name="Eppinger M."/>
            <person name="Rosovitz M.J."/>
            <person name="Fricke W.F."/>
            <person name="Rasko D.A."/>
            <person name="Kokorina G."/>
            <person name="Fayolle C."/>
            <person name="Lindler L.E."/>
            <person name="Carniel E."/>
            <person name="Ravel J."/>
        </authorList>
    </citation>
    <scope>NUCLEOTIDE SEQUENCE [LARGE SCALE GENOMIC DNA]</scope>
    <source>
        <strain evidence="4 5">IP 31758</strain>
        <plasmid evidence="5">Plasmid plasmid_153kb</plasmid>
    </source>
</reference>
<feature type="region of interest" description="Disordered" evidence="3">
    <location>
        <begin position="123"/>
        <end position="171"/>
    </location>
</feature>
<evidence type="ECO:0000256" key="1">
    <source>
        <dbReference type="ARBA" id="ARBA00023125"/>
    </source>
</evidence>
<keyword evidence="1 2" id="KW-0238">DNA-binding</keyword>
<accession>A0A0U1QTJ5</accession>
<evidence type="ECO:0000256" key="2">
    <source>
        <dbReference type="PROSITE-ProRule" id="PRU00252"/>
    </source>
</evidence>
<evidence type="ECO:0000313" key="4">
    <source>
        <dbReference type="EMBL" id="ABS45704.1"/>
    </source>
</evidence>
<keyword evidence="4" id="KW-0614">Plasmid</keyword>
<dbReference type="EMBL" id="CP000719">
    <property type="protein sequence ID" value="ABS45704.1"/>
    <property type="molecule type" value="Genomic_DNA"/>
</dbReference>
<evidence type="ECO:0000256" key="3">
    <source>
        <dbReference type="SAM" id="MobiDB-lite"/>
    </source>
</evidence>
<dbReference type="AlphaFoldDB" id="A0A0U1QTJ5"/>
<dbReference type="SUPFAM" id="SSF50249">
    <property type="entry name" value="Nucleic acid-binding proteins"/>
    <property type="match status" value="1"/>
</dbReference>
<dbReference type="CDD" id="cd04496">
    <property type="entry name" value="SSB_OBF"/>
    <property type="match status" value="1"/>
</dbReference>
<dbReference type="Gene3D" id="2.40.50.140">
    <property type="entry name" value="Nucleic acid-binding proteins"/>
    <property type="match status" value="1"/>
</dbReference>
<dbReference type="Proteomes" id="UP000002412">
    <property type="component" value="Plasmid p_153kb"/>
</dbReference>
<sequence length="171" mass="19116">MFAHNNVTLIGNLGGDRKIKTNEHTGEIVGLTLSLGVSKRIPDPNNEGQWIDGADWFQLFISSKNRSFEFLKKHALKGTMITVAGYLRRETWDSKTRKDENGNPMQDSRLDVAPTDIKILRFAKVQDNETPPVDPAEEETASDGQQHGDAGLPTQSPEEQNQADEHYSQNL</sequence>
<dbReference type="KEGG" id="ypi:YpsIP31758_B0126"/>
<dbReference type="PROSITE" id="PS50935">
    <property type="entry name" value="SSB"/>
    <property type="match status" value="1"/>
</dbReference>
<dbReference type="InterPro" id="IPR012340">
    <property type="entry name" value="NA-bd_OB-fold"/>
</dbReference>
<dbReference type="HOGENOM" id="CLU_1562295_0_0_6"/>
<dbReference type="GO" id="GO:0003697">
    <property type="term" value="F:single-stranded DNA binding"/>
    <property type="evidence" value="ECO:0007669"/>
    <property type="project" value="InterPro"/>
</dbReference>
<organism evidence="4 5">
    <name type="scientific">Yersinia pseudotuberculosis serotype O:1b (strain IP 31758)</name>
    <dbReference type="NCBI Taxonomy" id="349747"/>
    <lineage>
        <taxon>Bacteria</taxon>
        <taxon>Pseudomonadati</taxon>
        <taxon>Pseudomonadota</taxon>
        <taxon>Gammaproteobacteria</taxon>
        <taxon>Enterobacterales</taxon>
        <taxon>Yersiniaceae</taxon>
        <taxon>Yersinia</taxon>
    </lineage>
</organism>
<name>A0A0U1QTJ5_YERP3</name>
<protein>
    <submittedName>
        <fullName evidence="4">Single-strand binding protein family protein</fullName>
    </submittedName>
</protein>
<dbReference type="Pfam" id="PF00436">
    <property type="entry name" value="SSB"/>
    <property type="match status" value="1"/>
</dbReference>
<evidence type="ECO:0000313" key="5">
    <source>
        <dbReference type="Proteomes" id="UP000002412"/>
    </source>
</evidence>
<geneLocation type="plasmid" evidence="5">
    <name>plasmid_153kb</name>
</geneLocation>
<gene>
    <name evidence="4" type="ordered locus">YpsIP31758_B0126</name>
</gene>
<dbReference type="RefSeq" id="WP_011988548.1">
    <property type="nucleotide sequence ID" value="NC_009705.1"/>
</dbReference>
<proteinExistence type="predicted"/>
<dbReference type="InterPro" id="IPR000424">
    <property type="entry name" value="Primosome_PriB/ssb"/>
</dbReference>